<dbReference type="EMBL" id="BNBF01000029">
    <property type="protein sequence ID" value="GHG71744.1"/>
    <property type="molecule type" value="Genomic_DNA"/>
</dbReference>
<evidence type="ECO:0000256" key="1">
    <source>
        <dbReference type="SAM" id="MobiDB-lite"/>
    </source>
</evidence>
<protein>
    <submittedName>
        <fullName evidence="2">Uncharacterized protein</fullName>
    </submittedName>
</protein>
<sequence>MRHLTHARGAGVRVRPGRCARNPRGALENALNRGNVETTKVIETDRAVTGAYPQFGPVVDLAYTRRRATW</sequence>
<evidence type="ECO:0000313" key="2">
    <source>
        <dbReference type="EMBL" id="GHG71744.1"/>
    </source>
</evidence>
<dbReference type="AlphaFoldDB" id="A0A919KFI2"/>
<organism evidence="2 3">
    <name type="scientific">Streptomyces capoamus</name>
    <dbReference type="NCBI Taxonomy" id="68183"/>
    <lineage>
        <taxon>Bacteria</taxon>
        <taxon>Bacillati</taxon>
        <taxon>Actinomycetota</taxon>
        <taxon>Actinomycetes</taxon>
        <taxon>Kitasatosporales</taxon>
        <taxon>Streptomycetaceae</taxon>
        <taxon>Streptomyces</taxon>
    </lineage>
</organism>
<evidence type="ECO:0000313" key="3">
    <source>
        <dbReference type="Proteomes" id="UP000619355"/>
    </source>
</evidence>
<feature type="compositionally biased region" description="Low complexity" evidence="1">
    <location>
        <begin position="7"/>
        <end position="20"/>
    </location>
</feature>
<comment type="caution">
    <text evidence="2">The sequence shown here is derived from an EMBL/GenBank/DDBJ whole genome shotgun (WGS) entry which is preliminary data.</text>
</comment>
<feature type="region of interest" description="Disordered" evidence="1">
    <location>
        <begin position="1"/>
        <end position="25"/>
    </location>
</feature>
<reference evidence="3" key="1">
    <citation type="journal article" date="2019" name="Int. J. Syst. Evol. Microbiol.">
        <title>The Global Catalogue of Microorganisms (GCM) 10K type strain sequencing project: providing services to taxonomists for standard genome sequencing and annotation.</title>
        <authorList>
            <consortium name="The Broad Institute Genomics Platform"/>
            <consortium name="The Broad Institute Genome Sequencing Center for Infectious Disease"/>
            <person name="Wu L."/>
            <person name="Ma J."/>
        </authorList>
    </citation>
    <scope>NUCLEOTIDE SEQUENCE [LARGE SCALE GENOMIC DNA]</scope>
    <source>
        <strain evidence="3">JCM 4253</strain>
    </source>
</reference>
<gene>
    <name evidence="2" type="ORF">GCM10018980_67340</name>
</gene>
<accession>A0A919KFI2</accession>
<name>A0A919KFI2_9ACTN</name>
<proteinExistence type="predicted"/>
<dbReference type="Proteomes" id="UP000619355">
    <property type="component" value="Unassembled WGS sequence"/>
</dbReference>
<keyword evidence="3" id="KW-1185">Reference proteome</keyword>